<organism evidence="2 3">
    <name type="scientific">Clunio marinus</name>
    <dbReference type="NCBI Taxonomy" id="568069"/>
    <lineage>
        <taxon>Eukaryota</taxon>
        <taxon>Metazoa</taxon>
        <taxon>Ecdysozoa</taxon>
        <taxon>Arthropoda</taxon>
        <taxon>Hexapoda</taxon>
        <taxon>Insecta</taxon>
        <taxon>Pterygota</taxon>
        <taxon>Neoptera</taxon>
        <taxon>Endopterygota</taxon>
        <taxon>Diptera</taxon>
        <taxon>Nematocera</taxon>
        <taxon>Chironomoidea</taxon>
        <taxon>Chironomidae</taxon>
        <taxon>Clunio</taxon>
    </lineage>
</organism>
<dbReference type="AlphaFoldDB" id="A0A1J1IDH8"/>
<sequence length="75" mass="8394">MKSGNMNHYHASTRNFHNEKENKQSDVNNATGKSRQVVENLNHLLNGSVVDTILSDLIPFSHQTSLDVFLLSNSV</sequence>
<evidence type="ECO:0000313" key="2">
    <source>
        <dbReference type="EMBL" id="CRK97612.1"/>
    </source>
</evidence>
<proteinExistence type="predicted"/>
<accession>A0A1J1IDH8</accession>
<feature type="region of interest" description="Disordered" evidence="1">
    <location>
        <begin position="1"/>
        <end position="34"/>
    </location>
</feature>
<evidence type="ECO:0000313" key="3">
    <source>
        <dbReference type="Proteomes" id="UP000183832"/>
    </source>
</evidence>
<dbReference type="Proteomes" id="UP000183832">
    <property type="component" value="Unassembled WGS sequence"/>
</dbReference>
<name>A0A1J1IDH8_9DIPT</name>
<gene>
    <name evidence="2" type="ORF">CLUMA_CG010998</name>
</gene>
<feature type="compositionally biased region" description="Polar residues" evidence="1">
    <location>
        <begin position="25"/>
        <end position="34"/>
    </location>
</feature>
<evidence type="ECO:0000256" key="1">
    <source>
        <dbReference type="SAM" id="MobiDB-lite"/>
    </source>
</evidence>
<feature type="compositionally biased region" description="Polar residues" evidence="1">
    <location>
        <begin position="1"/>
        <end position="15"/>
    </location>
</feature>
<reference evidence="2 3" key="1">
    <citation type="submission" date="2015-04" db="EMBL/GenBank/DDBJ databases">
        <authorList>
            <person name="Syromyatnikov M.Y."/>
            <person name="Popov V.N."/>
        </authorList>
    </citation>
    <scope>NUCLEOTIDE SEQUENCE [LARGE SCALE GENOMIC DNA]</scope>
</reference>
<protein>
    <submittedName>
        <fullName evidence="2">CLUMA_CG010998, isoform A</fullName>
    </submittedName>
</protein>
<dbReference type="EMBL" id="CVRI01000047">
    <property type="protein sequence ID" value="CRK97612.1"/>
    <property type="molecule type" value="Genomic_DNA"/>
</dbReference>
<keyword evidence="3" id="KW-1185">Reference proteome</keyword>